<feature type="transmembrane region" description="Helical" evidence="2">
    <location>
        <begin position="280"/>
        <end position="303"/>
    </location>
</feature>
<evidence type="ECO:0000313" key="4">
    <source>
        <dbReference type="Proteomes" id="UP000230750"/>
    </source>
</evidence>
<keyword evidence="2" id="KW-1133">Transmembrane helix</keyword>
<feature type="region of interest" description="Disordered" evidence="1">
    <location>
        <begin position="326"/>
        <end position="360"/>
    </location>
</feature>
<sequence length="360" mass="39911">MIIFTKRSQLVTSGRLKESLSNEFDFECNGSSCTLSIKQVEKKHADIYTCYFPLRSLKIEVLSSPSQDYPVCNSSYTSTTFFLIRSRAVLFSCLSEEANPPVNISLSVNHGNGEINNISDESETISKANETVSLSYSSYLDSSFNNSSLVCTVTQQLPAPYYSYNKSCSFGPLMLPVFSVWVHPSHYTVTTTSTENITLMCSSNVSGVVLEWTNIPLDDWDYNISRINDSLLLKLFDYGSSIDQPITIQCSGWYGGRTVSRYATIDYASTDEHIHLPTSIIAALVVFVVLVIIAIVLVLIGVLKKRQRKTNKQQIPAIILTDTGQTRSNLSSQGNTQSPLPGTYTTTVSPKYEYATSTNE</sequence>
<dbReference type="AlphaFoldDB" id="A0A2G8K2F2"/>
<proteinExistence type="predicted"/>
<evidence type="ECO:0000313" key="3">
    <source>
        <dbReference type="EMBL" id="PIK42182.1"/>
    </source>
</evidence>
<keyword evidence="2" id="KW-0812">Transmembrane</keyword>
<gene>
    <name evidence="3" type="ORF">BSL78_20961</name>
</gene>
<evidence type="ECO:0000256" key="2">
    <source>
        <dbReference type="SAM" id="Phobius"/>
    </source>
</evidence>
<reference evidence="3 4" key="1">
    <citation type="journal article" date="2017" name="PLoS Biol.">
        <title>The sea cucumber genome provides insights into morphological evolution and visceral regeneration.</title>
        <authorList>
            <person name="Zhang X."/>
            <person name="Sun L."/>
            <person name="Yuan J."/>
            <person name="Sun Y."/>
            <person name="Gao Y."/>
            <person name="Zhang L."/>
            <person name="Li S."/>
            <person name="Dai H."/>
            <person name="Hamel J.F."/>
            <person name="Liu C."/>
            <person name="Yu Y."/>
            <person name="Liu S."/>
            <person name="Lin W."/>
            <person name="Guo K."/>
            <person name="Jin S."/>
            <person name="Xu P."/>
            <person name="Storey K.B."/>
            <person name="Huan P."/>
            <person name="Zhang T."/>
            <person name="Zhou Y."/>
            <person name="Zhang J."/>
            <person name="Lin C."/>
            <person name="Li X."/>
            <person name="Xing L."/>
            <person name="Huo D."/>
            <person name="Sun M."/>
            <person name="Wang L."/>
            <person name="Mercier A."/>
            <person name="Li F."/>
            <person name="Yang H."/>
            <person name="Xiang J."/>
        </authorList>
    </citation>
    <scope>NUCLEOTIDE SEQUENCE [LARGE SCALE GENOMIC DNA]</scope>
    <source>
        <strain evidence="3">Shaxun</strain>
        <tissue evidence="3">Muscle</tissue>
    </source>
</reference>
<keyword evidence="4" id="KW-1185">Reference proteome</keyword>
<comment type="caution">
    <text evidence="3">The sequence shown here is derived from an EMBL/GenBank/DDBJ whole genome shotgun (WGS) entry which is preliminary data.</text>
</comment>
<evidence type="ECO:0000256" key="1">
    <source>
        <dbReference type="SAM" id="MobiDB-lite"/>
    </source>
</evidence>
<organism evidence="3 4">
    <name type="scientific">Stichopus japonicus</name>
    <name type="common">Sea cucumber</name>
    <dbReference type="NCBI Taxonomy" id="307972"/>
    <lineage>
        <taxon>Eukaryota</taxon>
        <taxon>Metazoa</taxon>
        <taxon>Echinodermata</taxon>
        <taxon>Eleutherozoa</taxon>
        <taxon>Echinozoa</taxon>
        <taxon>Holothuroidea</taxon>
        <taxon>Aspidochirotacea</taxon>
        <taxon>Aspidochirotida</taxon>
        <taxon>Stichopodidae</taxon>
        <taxon>Apostichopus</taxon>
    </lineage>
</organism>
<name>A0A2G8K2F2_STIJA</name>
<keyword evidence="2" id="KW-0472">Membrane</keyword>
<protein>
    <submittedName>
        <fullName evidence="3">Uncharacterized protein</fullName>
    </submittedName>
</protein>
<dbReference type="Proteomes" id="UP000230750">
    <property type="component" value="Unassembled WGS sequence"/>
</dbReference>
<dbReference type="EMBL" id="MRZV01000954">
    <property type="protein sequence ID" value="PIK42182.1"/>
    <property type="molecule type" value="Genomic_DNA"/>
</dbReference>
<accession>A0A2G8K2F2</accession>